<evidence type="ECO:0000313" key="17">
    <source>
        <dbReference type="EMBL" id="OYD16751.1"/>
    </source>
</evidence>
<dbReference type="SMART" id="SM00475">
    <property type="entry name" value="53EXOc"/>
    <property type="match status" value="1"/>
</dbReference>
<keyword evidence="7 14" id="KW-0378">Hydrolase</keyword>
<dbReference type="SUPFAM" id="SSF88723">
    <property type="entry name" value="PIN domain-like"/>
    <property type="match status" value="1"/>
</dbReference>
<evidence type="ECO:0000256" key="14">
    <source>
        <dbReference type="RuleBase" id="RU004460"/>
    </source>
</evidence>
<dbReference type="Gene3D" id="3.30.70.370">
    <property type="match status" value="1"/>
</dbReference>
<evidence type="ECO:0000256" key="4">
    <source>
        <dbReference type="ARBA" id="ARBA00022705"/>
    </source>
</evidence>
<dbReference type="SUPFAM" id="SSF47807">
    <property type="entry name" value="5' to 3' exonuclease, C-terminal subdomain"/>
    <property type="match status" value="1"/>
</dbReference>
<keyword evidence="3 14" id="KW-0548">Nucleotidyltransferase</keyword>
<evidence type="ECO:0000256" key="7">
    <source>
        <dbReference type="ARBA" id="ARBA00022801"/>
    </source>
</evidence>
<dbReference type="FunFam" id="1.20.1060.10:FF:000001">
    <property type="entry name" value="DNA polymerase I"/>
    <property type="match status" value="1"/>
</dbReference>
<feature type="domain" description="DNA-directed DNA polymerase family A palm" evidence="16">
    <location>
        <begin position="612"/>
        <end position="818"/>
    </location>
</feature>
<dbReference type="Pfam" id="PF01367">
    <property type="entry name" value="5_3_exonuc"/>
    <property type="match status" value="1"/>
</dbReference>
<dbReference type="EMBL" id="NOZP01000037">
    <property type="protein sequence ID" value="OYD16751.1"/>
    <property type="molecule type" value="Genomic_DNA"/>
</dbReference>
<dbReference type="Gene3D" id="1.20.1060.10">
    <property type="entry name" value="Taq DNA Polymerase, Chain T, domain 4"/>
    <property type="match status" value="1"/>
</dbReference>
<evidence type="ECO:0000256" key="11">
    <source>
        <dbReference type="ARBA" id="ARBA00023204"/>
    </source>
</evidence>
<dbReference type="CDD" id="cd09898">
    <property type="entry name" value="H3TH_53EXO"/>
    <property type="match status" value="1"/>
</dbReference>
<dbReference type="FunFam" id="3.40.50.1010:FF:000001">
    <property type="entry name" value="DNA polymerase I"/>
    <property type="match status" value="1"/>
</dbReference>
<evidence type="ECO:0000259" key="15">
    <source>
        <dbReference type="SMART" id="SM00475"/>
    </source>
</evidence>
<comment type="function">
    <text evidence="14">In addition to polymerase activity, this DNA polymerase exhibits 5'-3' exonuclease activity.</text>
</comment>
<dbReference type="SUPFAM" id="SSF53098">
    <property type="entry name" value="Ribonuclease H-like"/>
    <property type="match status" value="1"/>
</dbReference>
<evidence type="ECO:0000259" key="16">
    <source>
        <dbReference type="SMART" id="SM00482"/>
    </source>
</evidence>
<dbReference type="InterPro" id="IPR036397">
    <property type="entry name" value="RNaseH_sf"/>
</dbReference>
<dbReference type="Gene3D" id="3.30.420.10">
    <property type="entry name" value="Ribonuclease H-like superfamily/Ribonuclease H"/>
    <property type="match status" value="1"/>
</dbReference>
<dbReference type="NCBIfam" id="NF004397">
    <property type="entry name" value="PRK05755.1"/>
    <property type="match status" value="1"/>
</dbReference>
<evidence type="ECO:0000256" key="5">
    <source>
        <dbReference type="ARBA" id="ARBA00022722"/>
    </source>
</evidence>
<evidence type="ECO:0000256" key="9">
    <source>
        <dbReference type="ARBA" id="ARBA00022932"/>
    </source>
</evidence>
<dbReference type="InterPro" id="IPR001098">
    <property type="entry name" value="DNA-dir_DNA_pol_A_palm_dom"/>
</dbReference>
<keyword evidence="8 14" id="KW-0269">Exonuclease</keyword>
<evidence type="ECO:0000256" key="2">
    <source>
        <dbReference type="ARBA" id="ARBA00022679"/>
    </source>
</evidence>
<reference evidence="17 18" key="1">
    <citation type="submission" date="2017-07" db="EMBL/GenBank/DDBJ databases">
        <title>Recovery of genomes from metagenomes via a dereplication, aggregation, and scoring strategy.</title>
        <authorList>
            <person name="Sieber C.M."/>
            <person name="Probst A.J."/>
            <person name="Sharrar A."/>
            <person name="Thomas B.C."/>
            <person name="Hess M."/>
            <person name="Tringe S.G."/>
            <person name="Banfield J.F."/>
        </authorList>
    </citation>
    <scope>NUCLEOTIDE SEQUENCE [LARGE SCALE GENOMIC DNA]</scope>
    <source>
        <strain evidence="17">JGI_Cruoil_03_51_56</strain>
    </source>
</reference>
<dbReference type="Gene3D" id="1.10.150.20">
    <property type="entry name" value="5' to 3' exonuclease, C-terminal subdomain"/>
    <property type="match status" value="2"/>
</dbReference>
<dbReference type="InterPro" id="IPR043502">
    <property type="entry name" value="DNA/RNA_pol_sf"/>
</dbReference>
<dbReference type="PROSITE" id="PS00447">
    <property type="entry name" value="DNA_POLYMERASE_A"/>
    <property type="match status" value="1"/>
</dbReference>
<evidence type="ECO:0000256" key="1">
    <source>
        <dbReference type="ARBA" id="ARBA00007705"/>
    </source>
</evidence>
<dbReference type="GO" id="GO:0003887">
    <property type="term" value="F:DNA-directed DNA polymerase activity"/>
    <property type="evidence" value="ECO:0007669"/>
    <property type="project" value="UniProtKB-UniRule"/>
</dbReference>
<dbReference type="InterPro" id="IPR029060">
    <property type="entry name" value="PIN-like_dom_sf"/>
</dbReference>
<keyword evidence="6 14" id="KW-0227">DNA damage</keyword>
<dbReference type="Pfam" id="PF02739">
    <property type="entry name" value="5_3_exonuc_N"/>
    <property type="match status" value="1"/>
</dbReference>
<evidence type="ECO:0000313" key="18">
    <source>
        <dbReference type="Proteomes" id="UP000215559"/>
    </source>
</evidence>
<dbReference type="AlphaFoldDB" id="A0A235BWX2"/>
<keyword evidence="5" id="KW-0540">Nuclease</keyword>
<keyword evidence="10 14" id="KW-0238">DNA-binding</keyword>
<dbReference type="GO" id="GO:0003677">
    <property type="term" value="F:DNA binding"/>
    <property type="evidence" value="ECO:0007669"/>
    <property type="project" value="UniProtKB-UniRule"/>
</dbReference>
<dbReference type="EC" id="2.7.7.7" evidence="13 14"/>
<dbReference type="SMART" id="SM00279">
    <property type="entry name" value="HhH2"/>
    <property type="match status" value="1"/>
</dbReference>
<dbReference type="InterPro" id="IPR002298">
    <property type="entry name" value="DNA_polymerase_A"/>
</dbReference>
<dbReference type="Pfam" id="PF00476">
    <property type="entry name" value="DNA_pol_A"/>
    <property type="match status" value="1"/>
</dbReference>
<dbReference type="InterPro" id="IPR020046">
    <property type="entry name" value="5-3_exonucl_a-hlix_arch_N"/>
</dbReference>
<dbReference type="GO" id="GO:0008409">
    <property type="term" value="F:5'-3' exonuclease activity"/>
    <property type="evidence" value="ECO:0007669"/>
    <property type="project" value="UniProtKB-UniRule"/>
</dbReference>
<dbReference type="InterPro" id="IPR002421">
    <property type="entry name" value="5-3_exonuclease"/>
</dbReference>
<dbReference type="NCBIfam" id="TIGR00593">
    <property type="entry name" value="pola"/>
    <property type="match status" value="1"/>
</dbReference>
<dbReference type="SMART" id="SM00482">
    <property type="entry name" value="POLAc"/>
    <property type="match status" value="1"/>
</dbReference>
<dbReference type="InterPro" id="IPR018320">
    <property type="entry name" value="DNA_polymerase_1"/>
</dbReference>
<evidence type="ECO:0000256" key="12">
    <source>
        <dbReference type="ARBA" id="ARBA00049244"/>
    </source>
</evidence>
<dbReference type="FunFam" id="1.10.150.20:FF:000003">
    <property type="entry name" value="DNA polymerase I"/>
    <property type="match status" value="1"/>
</dbReference>
<evidence type="ECO:0000256" key="10">
    <source>
        <dbReference type="ARBA" id="ARBA00023125"/>
    </source>
</evidence>
<dbReference type="CDD" id="cd06140">
    <property type="entry name" value="DNA_polA_I_Bacillus_like_exo"/>
    <property type="match status" value="1"/>
</dbReference>
<organism evidence="17 18">
    <name type="scientific">candidate division WOR-3 bacterium JGI_Cruoil_03_51_56</name>
    <dbReference type="NCBI Taxonomy" id="1973747"/>
    <lineage>
        <taxon>Bacteria</taxon>
        <taxon>Bacteria division WOR-3</taxon>
    </lineage>
</organism>
<accession>A0A235BWX2</accession>
<evidence type="ECO:0000256" key="6">
    <source>
        <dbReference type="ARBA" id="ARBA00022763"/>
    </source>
</evidence>
<sequence>MVAGCWFVFRGLCPGPEPGPRIETSFQRVKQVLLVDGHSLIYRSFFAFIRRPLRNALGMNTSAVFGFANTLRKLLRDLKPGYCAVVYDAPGKTFRHEKFKEYKIQRPPAPDEMVEQIPVIKEMVTAWGLASFEVAGVEADDVLGTLAQRFAKQSFEVTVATSDKDMLQLIGDSITVYDPWKGKRYRPRDVLEKLGVDPKQVPDYLALAGDSVDNVPGVPGIGPKRACEILKRHGSLATALKKEKCLRGHESVAKLSRELTEIDTSVEIDAVPEGLRIRECDRKRLGRVFEVMGFETLLRELGPEAPEPVTVVEFKGDFRLETAGKFAFCYRPGAGLWFSHDGKQTVFIPEKDRVHIKQLLEEPKLVKVGYNIKQQVKLLHQAGLKLKPPVFDVSVGAWLVDTSRRRYQLEDLMVQVLGRPVRAAGPDGEPAQVLQLFQALEPQVAAMDLEPVADELEMPLVFVLAEMEELGIKVDIDYLANLEQELARELGNIRQKIWQLAGVEFNIGSPKQLGNVLFERLKLPKGRRTKTGFSTNSAVLTELVSLHPVVQEVLHYRELTKLCNTYIRPLLESANERTHRIHAEFNQTGTSTGRLSSSNPNLQNIPVRTELGRKIRNAFVAEQGKVLISADYSQIELRVLAHVTGDDELKQAFFRGEDVHAQTAAAILGLKPEDITPEHRRMAKVVNYGLIYGMSDFGLSSRMGISLEEARSFLKGYMGRFAGVAEWRERIVRQAQENGFVRTIAGRMRPLPGIISHNHNIAEAAKRAALNSPIQGSAADIIKRAMLNLAESFHERGINGGMVVQVHDELVSEVDSKQVEEAHDIIKEEMEGAWKLAVPLVVDIGMGHSWAEAH</sequence>
<proteinExistence type="inferred from homology"/>
<feature type="domain" description="5'-3' exonuclease" evidence="15">
    <location>
        <begin position="30"/>
        <end position="278"/>
    </location>
</feature>
<comment type="similarity">
    <text evidence="1 14">Belongs to the DNA polymerase type-A family.</text>
</comment>
<comment type="caution">
    <text evidence="17">The sequence shown here is derived from an EMBL/GenBank/DDBJ whole genome shotgun (WGS) entry which is preliminary data.</text>
</comment>
<name>A0A235BWX2_UNCW3</name>
<keyword evidence="9 14" id="KW-0239">DNA-directed DNA polymerase</keyword>
<dbReference type="InterPro" id="IPR019760">
    <property type="entry name" value="DNA-dir_DNA_pol_A_CS"/>
</dbReference>
<dbReference type="CDD" id="cd08637">
    <property type="entry name" value="DNA_pol_A_pol_I_C"/>
    <property type="match status" value="1"/>
</dbReference>
<keyword evidence="4 14" id="KW-0235">DNA replication</keyword>
<dbReference type="SUPFAM" id="SSF56672">
    <property type="entry name" value="DNA/RNA polymerases"/>
    <property type="match status" value="1"/>
</dbReference>
<keyword evidence="2 14" id="KW-0808">Transferase</keyword>
<evidence type="ECO:0000256" key="8">
    <source>
        <dbReference type="ARBA" id="ARBA00022839"/>
    </source>
</evidence>
<evidence type="ECO:0000256" key="3">
    <source>
        <dbReference type="ARBA" id="ARBA00022695"/>
    </source>
</evidence>
<gene>
    <name evidence="14" type="primary">polA</name>
    <name evidence="17" type="ORF">CH330_01890</name>
</gene>
<protein>
    <recommendedName>
        <fullName evidence="13 14">DNA polymerase I</fullName>
        <ecNumber evidence="13 14">2.7.7.7</ecNumber>
    </recommendedName>
</protein>
<comment type="catalytic activity">
    <reaction evidence="12 14">
        <text>DNA(n) + a 2'-deoxyribonucleoside 5'-triphosphate = DNA(n+1) + diphosphate</text>
        <dbReference type="Rhea" id="RHEA:22508"/>
        <dbReference type="Rhea" id="RHEA-COMP:17339"/>
        <dbReference type="Rhea" id="RHEA-COMP:17340"/>
        <dbReference type="ChEBI" id="CHEBI:33019"/>
        <dbReference type="ChEBI" id="CHEBI:61560"/>
        <dbReference type="ChEBI" id="CHEBI:173112"/>
        <dbReference type="EC" id="2.7.7.7"/>
    </reaction>
</comment>
<dbReference type="InterPro" id="IPR020045">
    <property type="entry name" value="DNA_polI_H3TH"/>
</dbReference>
<dbReference type="PRINTS" id="PR00868">
    <property type="entry name" value="DNAPOLI"/>
</dbReference>
<dbReference type="FunFam" id="1.10.150.20:FF:000002">
    <property type="entry name" value="DNA polymerase I"/>
    <property type="match status" value="1"/>
</dbReference>
<dbReference type="Gene3D" id="3.40.50.1010">
    <property type="entry name" value="5'-nuclease"/>
    <property type="match status" value="1"/>
</dbReference>
<dbReference type="GO" id="GO:0006261">
    <property type="term" value="P:DNA-templated DNA replication"/>
    <property type="evidence" value="ECO:0007669"/>
    <property type="project" value="UniProtKB-UniRule"/>
</dbReference>
<dbReference type="PANTHER" id="PTHR10133">
    <property type="entry name" value="DNA POLYMERASE I"/>
    <property type="match status" value="1"/>
</dbReference>
<dbReference type="PANTHER" id="PTHR10133:SF27">
    <property type="entry name" value="DNA POLYMERASE NU"/>
    <property type="match status" value="1"/>
</dbReference>
<dbReference type="CDD" id="cd09859">
    <property type="entry name" value="PIN_53EXO"/>
    <property type="match status" value="1"/>
</dbReference>
<dbReference type="GO" id="GO:0006302">
    <property type="term" value="P:double-strand break repair"/>
    <property type="evidence" value="ECO:0007669"/>
    <property type="project" value="TreeGrafter"/>
</dbReference>
<dbReference type="Proteomes" id="UP000215559">
    <property type="component" value="Unassembled WGS sequence"/>
</dbReference>
<keyword evidence="11 14" id="KW-0234">DNA repair</keyword>
<dbReference type="InterPro" id="IPR008918">
    <property type="entry name" value="HhH2"/>
</dbReference>
<dbReference type="InterPro" id="IPR012337">
    <property type="entry name" value="RNaseH-like_sf"/>
</dbReference>
<dbReference type="InterPro" id="IPR036279">
    <property type="entry name" value="5-3_exonuclease_C_sf"/>
</dbReference>
<evidence type="ECO:0000256" key="13">
    <source>
        <dbReference type="NCBIfam" id="TIGR00593"/>
    </source>
</evidence>